<sequence>MPPRLSQRLQDIVDSLPLRPGLRVIEVGCGPGAMAREMARKVFPNGAVLGIDRSAKAIRQAEAGMSAEEVPGLSFQQTEIENFVLKPGEELFDLAVAVRVGTLDGRHPEAADQALAAIAAALRPNGRLFIDGREVAIGLTSPAADGSPD</sequence>
<organism evidence="5 6">
    <name type="scientific">Caulifigura coniformis</name>
    <dbReference type="NCBI Taxonomy" id="2527983"/>
    <lineage>
        <taxon>Bacteria</taxon>
        <taxon>Pseudomonadati</taxon>
        <taxon>Planctomycetota</taxon>
        <taxon>Planctomycetia</taxon>
        <taxon>Planctomycetales</taxon>
        <taxon>Planctomycetaceae</taxon>
        <taxon>Caulifigura</taxon>
    </lineage>
</organism>
<dbReference type="InParanoid" id="A0A517SF35"/>
<keyword evidence="3" id="KW-0949">S-adenosyl-L-methionine</keyword>
<dbReference type="PANTHER" id="PTHR43464:SF19">
    <property type="entry name" value="UBIQUINONE BIOSYNTHESIS O-METHYLTRANSFERASE, MITOCHONDRIAL"/>
    <property type="match status" value="1"/>
</dbReference>
<keyword evidence="6" id="KW-1185">Reference proteome</keyword>
<evidence type="ECO:0000256" key="2">
    <source>
        <dbReference type="ARBA" id="ARBA00022679"/>
    </source>
</evidence>
<accession>A0A517SF35</accession>
<dbReference type="GO" id="GO:0008168">
    <property type="term" value="F:methyltransferase activity"/>
    <property type="evidence" value="ECO:0007669"/>
    <property type="project" value="UniProtKB-KW"/>
</dbReference>
<dbReference type="PANTHER" id="PTHR43464">
    <property type="entry name" value="METHYLTRANSFERASE"/>
    <property type="match status" value="1"/>
</dbReference>
<feature type="domain" description="Methyltransferase" evidence="4">
    <location>
        <begin position="20"/>
        <end position="131"/>
    </location>
</feature>
<name>A0A517SF35_9PLAN</name>
<keyword evidence="1" id="KW-0489">Methyltransferase</keyword>
<dbReference type="RefSeq" id="WP_145030577.1">
    <property type="nucleotide sequence ID" value="NZ_CP036271.1"/>
</dbReference>
<protein>
    <recommendedName>
        <fullName evidence="4">Methyltransferase domain-containing protein</fullName>
    </recommendedName>
</protein>
<dbReference type="InterPro" id="IPR025714">
    <property type="entry name" value="Methyltranfer_dom"/>
</dbReference>
<keyword evidence="2" id="KW-0808">Transferase</keyword>
<proteinExistence type="predicted"/>
<dbReference type="Gene3D" id="3.40.50.150">
    <property type="entry name" value="Vaccinia Virus protein VP39"/>
    <property type="match status" value="1"/>
</dbReference>
<dbReference type="Pfam" id="PF13847">
    <property type="entry name" value="Methyltransf_31"/>
    <property type="match status" value="1"/>
</dbReference>
<gene>
    <name evidence="5" type="ORF">Pan44_27790</name>
</gene>
<dbReference type="InterPro" id="IPR029063">
    <property type="entry name" value="SAM-dependent_MTases_sf"/>
</dbReference>
<reference evidence="5 6" key="1">
    <citation type="submission" date="2019-02" db="EMBL/GenBank/DDBJ databases">
        <title>Deep-cultivation of Planctomycetes and their phenomic and genomic characterization uncovers novel biology.</title>
        <authorList>
            <person name="Wiegand S."/>
            <person name="Jogler M."/>
            <person name="Boedeker C."/>
            <person name="Pinto D."/>
            <person name="Vollmers J."/>
            <person name="Rivas-Marin E."/>
            <person name="Kohn T."/>
            <person name="Peeters S.H."/>
            <person name="Heuer A."/>
            <person name="Rast P."/>
            <person name="Oberbeckmann S."/>
            <person name="Bunk B."/>
            <person name="Jeske O."/>
            <person name="Meyerdierks A."/>
            <person name="Storesund J.E."/>
            <person name="Kallscheuer N."/>
            <person name="Luecker S."/>
            <person name="Lage O.M."/>
            <person name="Pohl T."/>
            <person name="Merkel B.J."/>
            <person name="Hornburger P."/>
            <person name="Mueller R.-W."/>
            <person name="Bruemmer F."/>
            <person name="Labrenz M."/>
            <person name="Spormann A.M."/>
            <person name="Op den Camp H."/>
            <person name="Overmann J."/>
            <person name="Amann R."/>
            <person name="Jetten M.S.M."/>
            <person name="Mascher T."/>
            <person name="Medema M.H."/>
            <person name="Devos D.P."/>
            <person name="Kaster A.-K."/>
            <person name="Ovreas L."/>
            <person name="Rohde M."/>
            <person name="Galperin M.Y."/>
            <person name="Jogler C."/>
        </authorList>
    </citation>
    <scope>NUCLEOTIDE SEQUENCE [LARGE SCALE GENOMIC DNA]</scope>
    <source>
        <strain evidence="5 6">Pan44</strain>
    </source>
</reference>
<evidence type="ECO:0000256" key="3">
    <source>
        <dbReference type="ARBA" id="ARBA00022691"/>
    </source>
</evidence>
<evidence type="ECO:0000256" key="1">
    <source>
        <dbReference type="ARBA" id="ARBA00022603"/>
    </source>
</evidence>
<dbReference type="AlphaFoldDB" id="A0A517SF35"/>
<dbReference type="SUPFAM" id="SSF53335">
    <property type="entry name" value="S-adenosyl-L-methionine-dependent methyltransferases"/>
    <property type="match status" value="1"/>
</dbReference>
<evidence type="ECO:0000313" key="6">
    <source>
        <dbReference type="Proteomes" id="UP000315700"/>
    </source>
</evidence>
<dbReference type="OrthoDB" id="9784101at2"/>
<dbReference type="CDD" id="cd02440">
    <property type="entry name" value="AdoMet_MTases"/>
    <property type="match status" value="1"/>
</dbReference>
<dbReference type="KEGG" id="ccos:Pan44_27790"/>
<dbReference type="EMBL" id="CP036271">
    <property type="protein sequence ID" value="QDT54743.1"/>
    <property type="molecule type" value="Genomic_DNA"/>
</dbReference>
<dbReference type="GO" id="GO:0032259">
    <property type="term" value="P:methylation"/>
    <property type="evidence" value="ECO:0007669"/>
    <property type="project" value="UniProtKB-KW"/>
</dbReference>
<evidence type="ECO:0000313" key="5">
    <source>
        <dbReference type="EMBL" id="QDT54743.1"/>
    </source>
</evidence>
<evidence type="ECO:0000259" key="4">
    <source>
        <dbReference type="Pfam" id="PF13847"/>
    </source>
</evidence>
<dbReference type="Proteomes" id="UP000315700">
    <property type="component" value="Chromosome"/>
</dbReference>